<dbReference type="GO" id="GO:0008999">
    <property type="term" value="F:protein-N-terminal-alanine acetyltransferase activity"/>
    <property type="evidence" value="ECO:0007669"/>
    <property type="project" value="TreeGrafter"/>
</dbReference>
<dbReference type="STRING" id="117157.SAMN04489717_3283"/>
<dbReference type="EMBL" id="LT629732">
    <property type="protein sequence ID" value="SDS62077.1"/>
    <property type="molecule type" value="Genomic_DNA"/>
</dbReference>
<dbReference type="PANTHER" id="PTHR43441">
    <property type="entry name" value="RIBOSOMAL-PROTEIN-SERINE ACETYLTRANSFERASE"/>
    <property type="match status" value="1"/>
</dbReference>
<dbReference type="InterPro" id="IPR000182">
    <property type="entry name" value="GNAT_dom"/>
</dbReference>
<proteinExistence type="predicted"/>
<dbReference type="SUPFAM" id="SSF55729">
    <property type="entry name" value="Acyl-CoA N-acyltransferases (Nat)"/>
    <property type="match status" value="1"/>
</dbReference>
<dbReference type="InterPro" id="IPR051908">
    <property type="entry name" value="Ribosomal_N-acetyltransferase"/>
</dbReference>
<dbReference type="RefSeq" id="WP_157728579.1">
    <property type="nucleotide sequence ID" value="NZ_LT629732.1"/>
</dbReference>
<accession>A0A1H1TPB6</accession>
<dbReference type="GO" id="GO:1990189">
    <property type="term" value="F:protein N-terminal-serine acetyltransferase activity"/>
    <property type="evidence" value="ECO:0007669"/>
    <property type="project" value="TreeGrafter"/>
</dbReference>
<evidence type="ECO:0000313" key="3">
    <source>
        <dbReference type="Proteomes" id="UP000198983"/>
    </source>
</evidence>
<dbReference type="GO" id="GO:0005737">
    <property type="term" value="C:cytoplasm"/>
    <property type="evidence" value="ECO:0007669"/>
    <property type="project" value="TreeGrafter"/>
</dbReference>
<dbReference type="AlphaFoldDB" id="A0A1H1TPB6"/>
<name>A0A1H1TPB6_9ACTN</name>
<evidence type="ECO:0000313" key="2">
    <source>
        <dbReference type="EMBL" id="SDS62077.1"/>
    </source>
</evidence>
<evidence type="ECO:0000259" key="1">
    <source>
        <dbReference type="PROSITE" id="PS51186"/>
    </source>
</evidence>
<dbReference type="OrthoDB" id="9814648at2"/>
<protein>
    <submittedName>
        <fullName evidence="2">Protein N-acetyltransferase, RimJ/RimL family</fullName>
    </submittedName>
</protein>
<dbReference type="InterPro" id="IPR016181">
    <property type="entry name" value="Acyl_CoA_acyltransferase"/>
</dbReference>
<dbReference type="Proteomes" id="UP000198983">
    <property type="component" value="Chromosome I"/>
</dbReference>
<sequence length="189" mass="21322">MSSIWVGERVRLRGIEPEEFHLLMEFDQDSTVMRNNDRLHPPRSKAGYRRYLESGVGTPDDDAFGAGIESLAEGRLVGSFGTNRIDKNSGVFSYGIAIGSDFQRRGYASEAIVLLLRYMFGERRFQKCDVEIYAYNTASLTVHEKLGFVVEGRRRRSQYFAGKYHDVVLMGMTIEEYAAAHSLGSVQSS</sequence>
<feature type="domain" description="N-acetyltransferase" evidence="1">
    <location>
        <begin position="10"/>
        <end position="175"/>
    </location>
</feature>
<reference evidence="2 3" key="1">
    <citation type="submission" date="2016-10" db="EMBL/GenBank/DDBJ databases">
        <authorList>
            <person name="de Groot N.N."/>
        </authorList>
    </citation>
    <scope>NUCLEOTIDE SEQUENCE [LARGE SCALE GENOMIC DNA]</scope>
    <source>
        <strain evidence="2 3">DSM 22024</strain>
    </source>
</reference>
<organism evidence="2 3">
    <name type="scientific">Actinopolymorpha singaporensis</name>
    <dbReference type="NCBI Taxonomy" id="117157"/>
    <lineage>
        <taxon>Bacteria</taxon>
        <taxon>Bacillati</taxon>
        <taxon>Actinomycetota</taxon>
        <taxon>Actinomycetes</taxon>
        <taxon>Propionibacteriales</taxon>
        <taxon>Actinopolymorphaceae</taxon>
        <taxon>Actinopolymorpha</taxon>
    </lineage>
</organism>
<keyword evidence="3" id="KW-1185">Reference proteome</keyword>
<keyword evidence="2" id="KW-0808">Transferase</keyword>
<gene>
    <name evidence="2" type="ORF">SAMN04489717_3283</name>
</gene>
<dbReference type="PROSITE" id="PS51186">
    <property type="entry name" value="GNAT"/>
    <property type="match status" value="1"/>
</dbReference>
<dbReference type="Pfam" id="PF13302">
    <property type="entry name" value="Acetyltransf_3"/>
    <property type="match status" value="1"/>
</dbReference>
<dbReference type="Gene3D" id="3.40.630.30">
    <property type="match status" value="1"/>
</dbReference>
<dbReference type="PANTHER" id="PTHR43441:SF11">
    <property type="entry name" value="RIBOSOMAL-PROTEIN-SERINE ACETYLTRANSFERASE"/>
    <property type="match status" value="1"/>
</dbReference>